<gene>
    <name evidence="3" type="ORF">SAMN04488123_12811</name>
</gene>
<keyword evidence="4" id="KW-1185">Reference proteome</keyword>
<evidence type="ECO:0000313" key="3">
    <source>
        <dbReference type="EMBL" id="SDJ28636.1"/>
    </source>
</evidence>
<protein>
    <submittedName>
        <fullName evidence="3">NAD(P)-dependent dehydrogenase, short-chain alcohol dehydrogenase family</fullName>
    </submittedName>
</protein>
<comment type="similarity">
    <text evidence="1">Belongs to the short-chain dehydrogenases/reductases (SDR) family.</text>
</comment>
<dbReference type="EMBL" id="FNEN01000028">
    <property type="protein sequence ID" value="SDJ28636.1"/>
    <property type="molecule type" value="Genomic_DNA"/>
</dbReference>
<dbReference type="PANTHER" id="PTHR42760">
    <property type="entry name" value="SHORT-CHAIN DEHYDROGENASES/REDUCTASES FAMILY MEMBER"/>
    <property type="match status" value="1"/>
</dbReference>
<reference evidence="3 4" key="1">
    <citation type="submission" date="2016-10" db="EMBL/GenBank/DDBJ databases">
        <authorList>
            <person name="de Groot N.N."/>
        </authorList>
    </citation>
    <scope>NUCLEOTIDE SEQUENCE [LARGE SCALE GENOMIC DNA]</scope>
    <source>
        <strain evidence="3 4">DSM 21771</strain>
    </source>
</reference>
<proteinExistence type="inferred from homology"/>
<keyword evidence="2" id="KW-0560">Oxidoreductase</keyword>
<dbReference type="Gene3D" id="3.40.50.720">
    <property type="entry name" value="NAD(P)-binding Rossmann-like Domain"/>
    <property type="match status" value="1"/>
</dbReference>
<dbReference type="CDD" id="cd05233">
    <property type="entry name" value="SDR_c"/>
    <property type="match status" value="1"/>
</dbReference>
<dbReference type="InterPro" id="IPR002347">
    <property type="entry name" value="SDR_fam"/>
</dbReference>
<dbReference type="GO" id="GO:0016616">
    <property type="term" value="F:oxidoreductase activity, acting on the CH-OH group of donors, NAD or NADP as acceptor"/>
    <property type="evidence" value="ECO:0007669"/>
    <property type="project" value="TreeGrafter"/>
</dbReference>
<dbReference type="PRINTS" id="PR00081">
    <property type="entry name" value="GDHRDH"/>
</dbReference>
<accession>A0A1G8SHC3</accession>
<dbReference type="SUPFAM" id="SSF51735">
    <property type="entry name" value="NAD(P)-binding Rossmann-fold domains"/>
    <property type="match status" value="1"/>
</dbReference>
<dbReference type="Pfam" id="PF13561">
    <property type="entry name" value="adh_short_C2"/>
    <property type="match status" value="1"/>
</dbReference>
<organism evidence="3 4">
    <name type="scientific">Natribacillus halophilus</name>
    <dbReference type="NCBI Taxonomy" id="549003"/>
    <lineage>
        <taxon>Bacteria</taxon>
        <taxon>Bacillati</taxon>
        <taxon>Bacillota</taxon>
        <taxon>Bacilli</taxon>
        <taxon>Bacillales</taxon>
        <taxon>Bacillaceae</taxon>
        <taxon>Natribacillus</taxon>
    </lineage>
</organism>
<dbReference type="Proteomes" id="UP000198853">
    <property type="component" value="Unassembled WGS sequence"/>
</dbReference>
<dbReference type="AlphaFoldDB" id="A0A1G8SHC3"/>
<name>A0A1G8SHC3_9BACI</name>
<dbReference type="GO" id="GO:0008206">
    <property type="term" value="P:bile acid metabolic process"/>
    <property type="evidence" value="ECO:0007669"/>
    <property type="project" value="UniProtKB-ARBA"/>
</dbReference>
<evidence type="ECO:0000256" key="2">
    <source>
        <dbReference type="ARBA" id="ARBA00023002"/>
    </source>
</evidence>
<dbReference type="PRINTS" id="PR00080">
    <property type="entry name" value="SDRFAMILY"/>
</dbReference>
<dbReference type="InterPro" id="IPR036291">
    <property type="entry name" value="NAD(P)-bd_dom_sf"/>
</dbReference>
<sequence length="205" mass="22234">MEALAAPADITDPQDVSALVDKVEDAWGQIDILVNNAGICPAGPLVECTPEEWDQVFSVNARGVYLCTRAVLPAMQERKQGAIISIASNAGKTGEPFLVPYSASKFAVVGFTQALAREVAPHKIRVNCVCPAMAETNMMKDLAHLYTRWRGGSSEEQEKSFHEEIPWGRMTHPEDVANAVLFLASSQSEFFTGQALNVSGGLEMH</sequence>
<dbReference type="PROSITE" id="PS00061">
    <property type="entry name" value="ADH_SHORT"/>
    <property type="match status" value="1"/>
</dbReference>
<dbReference type="FunFam" id="3.40.50.720:FF:000084">
    <property type="entry name" value="Short-chain dehydrogenase reductase"/>
    <property type="match status" value="1"/>
</dbReference>
<evidence type="ECO:0000313" key="4">
    <source>
        <dbReference type="Proteomes" id="UP000198853"/>
    </source>
</evidence>
<dbReference type="InterPro" id="IPR020904">
    <property type="entry name" value="Sc_DH/Rdtase_CS"/>
</dbReference>
<evidence type="ECO:0000256" key="1">
    <source>
        <dbReference type="ARBA" id="ARBA00006484"/>
    </source>
</evidence>